<dbReference type="SMART" id="SM00249">
    <property type="entry name" value="PHD"/>
    <property type="match status" value="1"/>
</dbReference>
<name>A0A5N6P482_9ASTR</name>
<dbReference type="PROSITE" id="PS50013">
    <property type="entry name" value="CHROMO_2"/>
    <property type="match status" value="1"/>
</dbReference>
<evidence type="ECO:0000313" key="14">
    <source>
        <dbReference type="Proteomes" id="UP000326396"/>
    </source>
</evidence>
<dbReference type="Pfam" id="PF00176">
    <property type="entry name" value="SNF2-rel_dom"/>
    <property type="match status" value="2"/>
</dbReference>
<feature type="domain" description="Chromo" evidence="11">
    <location>
        <begin position="156"/>
        <end position="221"/>
    </location>
</feature>
<evidence type="ECO:0008006" key="15">
    <source>
        <dbReference type="Google" id="ProtNLM"/>
    </source>
</evidence>
<evidence type="ECO:0000256" key="10">
    <source>
        <dbReference type="SAM" id="MobiDB-lite"/>
    </source>
</evidence>
<dbReference type="InterPro" id="IPR000953">
    <property type="entry name" value="Chromo/chromo_shadow_dom"/>
</dbReference>
<dbReference type="GO" id="GO:0005524">
    <property type="term" value="F:ATP binding"/>
    <property type="evidence" value="ECO:0007669"/>
    <property type="project" value="UniProtKB-KW"/>
</dbReference>
<dbReference type="InterPro" id="IPR016197">
    <property type="entry name" value="Chromo-like_dom_sf"/>
</dbReference>
<comment type="caution">
    <text evidence="13">The sequence shown here is derived from an EMBL/GenBank/DDBJ whole genome shotgun (WGS) entry which is preliminary data.</text>
</comment>
<dbReference type="PROSITE" id="PS01359">
    <property type="entry name" value="ZF_PHD_1"/>
    <property type="match status" value="1"/>
</dbReference>
<evidence type="ECO:0000256" key="1">
    <source>
        <dbReference type="ARBA" id="ARBA00004123"/>
    </source>
</evidence>
<evidence type="ECO:0000256" key="8">
    <source>
        <dbReference type="PROSITE-ProRule" id="PRU00146"/>
    </source>
</evidence>
<dbReference type="CDD" id="cd18659">
    <property type="entry name" value="CD2_tandem"/>
    <property type="match status" value="1"/>
</dbReference>
<keyword evidence="5" id="KW-0862">Zinc</keyword>
<dbReference type="Pfam" id="PF00628">
    <property type="entry name" value="PHD"/>
    <property type="match status" value="1"/>
</dbReference>
<dbReference type="EMBL" id="SZYD01000007">
    <property type="protein sequence ID" value="KAD5802975.1"/>
    <property type="molecule type" value="Genomic_DNA"/>
</dbReference>
<proteinExistence type="predicted"/>
<evidence type="ECO:0000259" key="11">
    <source>
        <dbReference type="PROSITE" id="PS50013"/>
    </source>
</evidence>
<dbReference type="GO" id="GO:0140658">
    <property type="term" value="F:ATP-dependent chromatin remodeler activity"/>
    <property type="evidence" value="ECO:0007669"/>
    <property type="project" value="TreeGrafter"/>
</dbReference>
<dbReference type="GO" id="GO:0016887">
    <property type="term" value="F:ATP hydrolysis activity"/>
    <property type="evidence" value="ECO:0007669"/>
    <property type="project" value="TreeGrafter"/>
</dbReference>
<dbReference type="OrthoDB" id="5857104at2759"/>
<dbReference type="InterPro" id="IPR019786">
    <property type="entry name" value="Zinc_finger_PHD-type_CS"/>
</dbReference>
<dbReference type="Gene3D" id="3.30.40.10">
    <property type="entry name" value="Zinc/RING finger domain, C3HC4 (zinc finger)"/>
    <property type="match status" value="1"/>
</dbReference>
<dbReference type="AlphaFoldDB" id="A0A5N6P482"/>
<evidence type="ECO:0000256" key="2">
    <source>
        <dbReference type="ARBA" id="ARBA00022723"/>
    </source>
</evidence>
<accession>A0A5N6P482</accession>
<organism evidence="13 14">
    <name type="scientific">Mikania micrantha</name>
    <name type="common">bitter vine</name>
    <dbReference type="NCBI Taxonomy" id="192012"/>
    <lineage>
        <taxon>Eukaryota</taxon>
        <taxon>Viridiplantae</taxon>
        <taxon>Streptophyta</taxon>
        <taxon>Embryophyta</taxon>
        <taxon>Tracheophyta</taxon>
        <taxon>Spermatophyta</taxon>
        <taxon>Magnoliopsida</taxon>
        <taxon>eudicotyledons</taxon>
        <taxon>Gunneridae</taxon>
        <taxon>Pentapetalae</taxon>
        <taxon>asterids</taxon>
        <taxon>campanulids</taxon>
        <taxon>Asterales</taxon>
        <taxon>Asteraceae</taxon>
        <taxon>Asteroideae</taxon>
        <taxon>Heliantheae alliance</taxon>
        <taxon>Eupatorieae</taxon>
        <taxon>Mikania</taxon>
    </lineage>
</organism>
<sequence>MSSLAERLRVRSDSRPRYSLDESDDELDLLLGKSKKSETVRENCQKEDSCNACGESENLLVCETCTYKYHPKCLLPPLKAPLPTTWRCPICVNPLNDIEKILDCEMRPTVADDKKGFIKAYKELPRLRTKVNNFRKQMPVGNNSEDDFVPIRPEYTMVDLILACRQDDEEKEYYVKRVGLSYDECYWESESDIIIPTDISSFQQQIENFNRLQSRYRKLRKQKSNIRDAIDSKNKLKEFQQFEKSPEFLPGGELHPYQLEGLNFLRFSWSKQTHVILADEMGLGKMIQSIAFLASLYEENVMYVGTAAACAVIRIVDEGHRLKNKDSKLFSSLKQFNTRHRTLLTGTLLQNNLDELFMLMHFLDAGKLHTLVVGGWYRLHIMDPWSIEYDVLAG</sequence>
<dbReference type="GO" id="GO:0003682">
    <property type="term" value="F:chromatin binding"/>
    <property type="evidence" value="ECO:0007669"/>
    <property type="project" value="TreeGrafter"/>
</dbReference>
<dbReference type="Proteomes" id="UP000326396">
    <property type="component" value="Linkage Group LG15"/>
</dbReference>
<dbReference type="InterPro" id="IPR019787">
    <property type="entry name" value="Znf_PHD-finger"/>
</dbReference>
<dbReference type="InterPro" id="IPR013083">
    <property type="entry name" value="Znf_RING/FYVE/PHD"/>
</dbReference>
<feature type="region of interest" description="Disordered" evidence="10">
    <location>
        <begin position="1"/>
        <end position="20"/>
    </location>
</feature>
<keyword evidence="6" id="KW-0067">ATP-binding</keyword>
<dbReference type="CDD" id="cd17919">
    <property type="entry name" value="DEXHc_Snf"/>
    <property type="match status" value="1"/>
</dbReference>
<keyword evidence="3" id="KW-0547">Nucleotide-binding</keyword>
<evidence type="ECO:0000313" key="13">
    <source>
        <dbReference type="EMBL" id="KAD5802975.1"/>
    </source>
</evidence>
<keyword evidence="7" id="KW-0539">Nucleus</keyword>
<feature type="domain" description="PHD-type" evidence="12">
    <location>
        <begin position="47"/>
        <end position="94"/>
    </location>
</feature>
<dbReference type="InterPro" id="IPR000330">
    <property type="entry name" value="SNF2_N"/>
</dbReference>
<dbReference type="PANTHER" id="PTHR45623:SF17">
    <property type="entry name" value="CHROMODOMAIN-HELICASE-DNA-BINDING PROTEIN 3-RELATED"/>
    <property type="match status" value="1"/>
</dbReference>
<dbReference type="GO" id="GO:0005634">
    <property type="term" value="C:nucleus"/>
    <property type="evidence" value="ECO:0007669"/>
    <property type="project" value="UniProtKB-SubCell"/>
</dbReference>
<reference evidence="13 14" key="1">
    <citation type="submission" date="2019-05" db="EMBL/GenBank/DDBJ databases">
        <title>Mikania micrantha, genome provides insights into the molecular mechanism of rapid growth.</title>
        <authorList>
            <person name="Liu B."/>
        </authorList>
    </citation>
    <scope>NUCLEOTIDE SEQUENCE [LARGE SCALE GENOMIC DNA]</scope>
    <source>
        <strain evidence="13">NLD-2019</strain>
        <tissue evidence="13">Leaf</tissue>
    </source>
</reference>
<evidence type="ECO:0000256" key="5">
    <source>
        <dbReference type="ARBA" id="ARBA00022833"/>
    </source>
</evidence>
<protein>
    <recommendedName>
        <fullName evidence="15">PHD-type domain-containing protein</fullName>
    </recommendedName>
</protein>
<keyword evidence="2" id="KW-0479">Metal-binding</keyword>
<keyword evidence="9" id="KW-0175">Coiled coil</keyword>
<comment type="subcellular location">
    <subcellularLocation>
        <location evidence="1">Nucleus</location>
    </subcellularLocation>
</comment>
<feature type="coiled-coil region" evidence="9">
    <location>
        <begin position="202"/>
        <end position="229"/>
    </location>
</feature>
<evidence type="ECO:0000259" key="12">
    <source>
        <dbReference type="PROSITE" id="PS50016"/>
    </source>
</evidence>
<dbReference type="GO" id="GO:0042393">
    <property type="term" value="F:histone binding"/>
    <property type="evidence" value="ECO:0007669"/>
    <property type="project" value="TreeGrafter"/>
</dbReference>
<evidence type="ECO:0000256" key="9">
    <source>
        <dbReference type="SAM" id="Coils"/>
    </source>
</evidence>
<dbReference type="InterPro" id="IPR001965">
    <property type="entry name" value="Znf_PHD"/>
</dbReference>
<dbReference type="PANTHER" id="PTHR45623">
    <property type="entry name" value="CHROMODOMAIN-HELICASE-DNA-BINDING PROTEIN 3-RELATED-RELATED"/>
    <property type="match status" value="1"/>
</dbReference>
<evidence type="ECO:0000256" key="6">
    <source>
        <dbReference type="ARBA" id="ARBA00022840"/>
    </source>
</evidence>
<dbReference type="Pfam" id="PF00385">
    <property type="entry name" value="Chromo"/>
    <property type="match status" value="1"/>
</dbReference>
<gene>
    <name evidence="13" type="ORF">E3N88_14335</name>
</gene>
<dbReference type="SMART" id="SM00298">
    <property type="entry name" value="CHROMO"/>
    <property type="match status" value="1"/>
</dbReference>
<dbReference type="GO" id="GO:0000785">
    <property type="term" value="C:chromatin"/>
    <property type="evidence" value="ECO:0007669"/>
    <property type="project" value="TreeGrafter"/>
</dbReference>
<dbReference type="Gene3D" id="2.40.50.40">
    <property type="match status" value="1"/>
</dbReference>
<dbReference type="InterPro" id="IPR038718">
    <property type="entry name" value="SNF2-like_sf"/>
</dbReference>
<dbReference type="InterPro" id="IPR027417">
    <property type="entry name" value="P-loop_NTPase"/>
</dbReference>
<dbReference type="Gene3D" id="3.40.50.10810">
    <property type="entry name" value="Tandem AAA-ATPase domain"/>
    <property type="match status" value="2"/>
</dbReference>
<keyword evidence="4 8" id="KW-0863">Zinc-finger</keyword>
<dbReference type="GO" id="GO:0003677">
    <property type="term" value="F:DNA binding"/>
    <property type="evidence" value="ECO:0007669"/>
    <property type="project" value="TreeGrafter"/>
</dbReference>
<dbReference type="PROSITE" id="PS50016">
    <property type="entry name" value="ZF_PHD_2"/>
    <property type="match status" value="1"/>
</dbReference>
<evidence type="ECO:0000256" key="3">
    <source>
        <dbReference type="ARBA" id="ARBA00022741"/>
    </source>
</evidence>
<dbReference type="GO" id="GO:0008270">
    <property type="term" value="F:zinc ion binding"/>
    <property type="evidence" value="ECO:0007669"/>
    <property type="project" value="UniProtKB-KW"/>
</dbReference>
<dbReference type="SUPFAM" id="SSF52540">
    <property type="entry name" value="P-loop containing nucleoside triphosphate hydrolases"/>
    <property type="match status" value="1"/>
</dbReference>
<keyword evidence="14" id="KW-1185">Reference proteome</keyword>
<dbReference type="SUPFAM" id="SSF54160">
    <property type="entry name" value="Chromo domain-like"/>
    <property type="match status" value="1"/>
</dbReference>
<evidence type="ECO:0000256" key="7">
    <source>
        <dbReference type="ARBA" id="ARBA00023242"/>
    </source>
</evidence>
<dbReference type="InterPro" id="IPR023780">
    <property type="entry name" value="Chromo_domain"/>
</dbReference>
<evidence type="ECO:0000256" key="4">
    <source>
        <dbReference type="ARBA" id="ARBA00022771"/>
    </source>
</evidence>